<dbReference type="STRING" id="180332.GCA_000797495_03066"/>
<comment type="subcellular location">
    <subcellularLocation>
        <location evidence="1">Membrane</location>
        <topology evidence="1">Multi-pass membrane protein</topology>
    </subcellularLocation>
</comment>
<keyword evidence="4 5" id="KW-0472">Membrane</keyword>
<dbReference type="GO" id="GO:0016020">
    <property type="term" value="C:membrane"/>
    <property type="evidence" value="ECO:0007669"/>
    <property type="project" value="UniProtKB-SubCell"/>
</dbReference>
<feature type="transmembrane region" description="Helical" evidence="5">
    <location>
        <begin position="163"/>
        <end position="182"/>
    </location>
</feature>
<comment type="caution">
    <text evidence="7">The sequence shown here is derived from an EMBL/GenBank/DDBJ whole genome shotgun (WGS) entry which is preliminary data.</text>
</comment>
<keyword evidence="3 5" id="KW-1133">Transmembrane helix</keyword>
<gene>
    <name evidence="7" type="ORF">DSM106044_00431</name>
</gene>
<dbReference type="Proteomes" id="UP000306509">
    <property type="component" value="Unassembled WGS sequence"/>
</dbReference>
<feature type="domain" description="Integral membrane bound transporter" evidence="6">
    <location>
        <begin position="213"/>
        <end position="332"/>
    </location>
</feature>
<keyword evidence="2 5" id="KW-0812">Transmembrane</keyword>
<evidence type="ECO:0000256" key="5">
    <source>
        <dbReference type="SAM" id="Phobius"/>
    </source>
</evidence>
<protein>
    <recommendedName>
        <fullName evidence="6">Integral membrane bound transporter domain-containing protein</fullName>
    </recommendedName>
</protein>
<proteinExistence type="predicted"/>
<feature type="transmembrane region" description="Helical" evidence="5">
    <location>
        <begin position="32"/>
        <end position="56"/>
    </location>
</feature>
<feature type="transmembrane region" description="Helical" evidence="5">
    <location>
        <begin position="275"/>
        <end position="293"/>
    </location>
</feature>
<dbReference type="Pfam" id="PF13515">
    <property type="entry name" value="FUSC_2"/>
    <property type="match status" value="1"/>
</dbReference>
<dbReference type="AlphaFoldDB" id="A0A4U8QEL7"/>
<evidence type="ECO:0000259" key="6">
    <source>
        <dbReference type="Pfam" id="PF13515"/>
    </source>
</evidence>
<reference evidence="7 8" key="1">
    <citation type="journal article" date="2019" name="Anaerobe">
        <title>Detection of Robinsoniella peoriensis in multiple bone samples of a trauma patient.</title>
        <authorList>
            <person name="Schrottner P."/>
            <person name="Hartwich K."/>
            <person name="Bunk B."/>
            <person name="Schober I."/>
            <person name="Helbig S."/>
            <person name="Rudolph W.W."/>
            <person name="Gunzer F."/>
        </authorList>
    </citation>
    <scope>NUCLEOTIDE SEQUENCE [LARGE SCALE GENOMIC DNA]</scope>
    <source>
        <strain evidence="7 8">DSM 106044</strain>
    </source>
</reference>
<keyword evidence="8" id="KW-1185">Reference proteome</keyword>
<evidence type="ECO:0000313" key="7">
    <source>
        <dbReference type="EMBL" id="TLD02653.1"/>
    </source>
</evidence>
<evidence type="ECO:0000256" key="3">
    <source>
        <dbReference type="ARBA" id="ARBA00022989"/>
    </source>
</evidence>
<evidence type="ECO:0000313" key="8">
    <source>
        <dbReference type="Proteomes" id="UP000306509"/>
    </source>
</evidence>
<evidence type="ECO:0000256" key="4">
    <source>
        <dbReference type="ARBA" id="ARBA00023136"/>
    </source>
</evidence>
<evidence type="ECO:0000256" key="2">
    <source>
        <dbReference type="ARBA" id="ARBA00022692"/>
    </source>
</evidence>
<evidence type="ECO:0000256" key="1">
    <source>
        <dbReference type="ARBA" id="ARBA00004141"/>
    </source>
</evidence>
<feature type="transmembrane region" description="Helical" evidence="5">
    <location>
        <begin position="110"/>
        <end position="132"/>
    </location>
</feature>
<dbReference type="RefSeq" id="WP_138001685.1">
    <property type="nucleotide sequence ID" value="NZ_QGQD01000008.1"/>
</dbReference>
<feature type="transmembrane region" description="Helical" evidence="5">
    <location>
        <begin position="300"/>
        <end position="321"/>
    </location>
</feature>
<feature type="transmembrane region" description="Helical" evidence="5">
    <location>
        <begin position="252"/>
        <end position="269"/>
    </location>
</feature>
<name>A0A4U8QEL7_9FIRM</name>
<sequence>MNTYSVMRMDTAKVKSLIKDTRDKKEKMRYSFAYGLKIVSTVLFCMIVVLLFTALFGSDNSIVGVITVIAVMVFEKADLGIKANHAALTLIASFLILAVGPQLASKVSPGAGLVINLICIMTLLILSCHNIIMSNHSTIILGYLLLMGYDVTGDAYLKRIAGLLFGGIIVAAVFYHKHYKIIYRRSFKDLFKEFNLGTLRTQWQLKMALGISLSLFLAEILHFSRPIWVGIACMSLLQPFTHDLTFRACRRAPFVIIGSIAFGVVYYFLPDTFIPFIGIFGGLVLGLCSSYKWQSAFNCFGAISIVVPQFGLINAILFRIINNLFGTLFSIAFDKLFTLCINLVNVIKIKVLANAT</sequence>
<feature type="transmembrane region" description="Helical" evidence="5">
    <location>
        <begin position="86"/>
        <end position="104"/>
    </location>
</feature>
<dbReference type="EMBL" id="QGQD01000008">
    <property type="protein sequence ID" value="TLD02653.1"/>
    <property type="molecule type" value="Genomic_DNA"/>
</dbReference>
<feature type="transmembrane region" description="Helical" evidence="5">
    <location>
        <begin position="327"/>
        <end position="347"/>
    </location>
</feature>
<dbReference type="InterPro" id="IPR049453">
    <property type="entry name" value="Memb_transporter_dom"/>
</dbReference>
<accession>A0A4U8QEL7</accession>
<organism evidence="7 8">
    <name type="scientific">Robinsoniella peoriensis</name>
    <dbReference type="NCBI Taxonomy" id="180332"/>
    <lineage>
        <taxon>Bacteria</taxon>
        <taxon>Bacillati</taxon>
        <taxon>Bacillota</taxon>
        <taxon>Clostridia</taxon>
        <taxon>Lachnospirales</taxon>
        <taxon>Lachnospiraceae</taxon>
        <taxon>Robinsoniella</taxon>
    </lineage>
</organism>